<dbReference type="EC" id="6.1.1.15" evidence="1"/>
<reference evidence="10" key="1">
    <citation type="submission" date="2018-05" db="EMBL/GenBank/DDBJ databases">
        <authorList>
            <person name="Lanie J.A."/>
            <person name="Ng W.-L."/>
            <person name="Kazmierczak K.M."/>
            <person name="Andrzejewski T.M."/>
            <person name="Davidsen T.M."/>
            <person name="Wayne K.J."/>
            <person name="Tettelin H."/>
            <person name="Glass J.I."/>
            <person name="Rusch D."/>
            <person name="Podicherti R."/>
            <person name="Tsui H.-C.T."/>
            <person name="Winkler M.E."/>
        </authorList>
    </citation>
    <scope>NUCLEOTIDE SEQUENCE</scope>
</reference>
<dbReference type="InterPro" id="IPR045864">
    <property type="entry name" value="aa-tRNA-synth_II/BPL/LPL"/>
</dbReference>
<name>A0A382Q0L4_9ZZZZ</name>
<evidence type="ECO:0000256" key="3">
    <source>
        <dbReference type="ARBA" id="ARBA00022741"/>
    </source>
</evidence>
<dbReference type="Pfam" id="PF00587">
    <property type="entry name" value="tRNA-synt_2b"/>
    <property type="match status" value="1"/>
</dbReference>
<evidence type="ECO:0000256" key="7">
    <source>
        <dbReference type="ARBA" id="ARBA00029731"/>
    </source>
</evidence>
<evidence type="ECO:0000256" key="2">
    <source>
        <dbReference type="ARBA" id="ARBA00022598"/>
    </source>
</evidence>
<dbReference type="GO" id="GO:0006433">
    <property type="term" value="P:prolyl-tRNA aminoacylation"/>
    <property type="evidence" value="ECO:0007669"/>
    <property type="project" value="InterPro"/>
</dbReference>
<feature type="non-terminal residue" evidence="10">
    <location>
        <position position="183"/>
    </location>
</feature>
<evidence type="ECO:0000313" key="10">
    <source>
        <dbReference type="EMBL" id="SVC78418.1"/>
    </source>
</evidence>
<protein>
    <recommendedName>
        <fullName evidence="1">proline--tRNA ligase</fullName>
        <ecNumber evidence="1">6.1.1.15</ecNumber>
    </recommendedName>
    <alternativeName>
        <fullName evidence="7">Prolyl-tRNA synthetase</fullName>
    </alternativeName>
</protein>
<dbReference type="InterPro" id="IPR006195">
    <property type="entry name" value="aa-tRNA-synth_II"/>
</dbReference>
<dbReference type="SUPFAM" id="SSF55681">
    <property type="entry name" value="Class II aaRS and biotin synthetases"/>
    <property type="match status" value="1"/>
</dbReference>
<evidence type="ECO:0000256" key="5">
    <source>
        <dbReference type="ARBA" id="ARBA00022917"/>
    </source>
</evidence>
<dbReference type="InterPro" id="IPR002316">
    <property type="entry name" value="Pro-tRNA-ligase_IIa"/>
</dbReference>
<dbReference type="GO" id="GO:0005829">
    <property type="term" value="C:cytosol"/>
    <property type="evidence" value="ECO:0007669"/>
    <property type="project" value="TreeGrafter"/>
</dbReference>
<dbReference type="AlphaFoldDB" id="A0A382Q0L4"/>
<organism evidence="10">
    <name type="scientific">marine metagenome</name>
    <dbReference type="NCBI Taxonomy" id="408172"/>
    <lineage>
        <taxon>unclassified sequences</taxon>
        <taxon>metagenomes</taxon>
        <taxon>ecological metagenomes</taxon>
    </lineage>
</organism>
<keyword evidence="2" id="KW-0436">Ligase</keyword>
<evidence type="ECO:0000256" key="1">
    <source>
        <dbReference type="ARBA" id="ARBA00012831"/>
    </source>
</evidence>
<dbReference type="InterPro" id="IPR002314">
    <property type="entry name" value="aa-tRNA-synt_IIb"/>
</dbReference>
<keyword evidence="4" id="KW-0067">ATP-binding</keyword>
<dbReference type="Gene3D" id="3.30.930.10">
    <property type="entry name" value="Bira Bifunctional Protein, Domain 2"/>
    <property type="match status" value="1"/>
</dbReference>
<dbReference type="PANTHER" id="PTHR42753">
    <property type="entry name" value="MITOCHONDRIAL RIBOSOME PROTEIN L39/PROLYL-TRNA LIGASE FAMILY MEMBER"/>
    <property type="match status" value="1"/>
</dbReference>
<dbReference type="PANTHER" id="PTHR42753:SF2">
    <property type="entry name" value="PROLINE--TRNA LIGASE"/>
    <property type="match status" value="1"/>
</dbReference>
<accession>A0A382Q0L4</accession>
<evidence type="ECO:0000256" key="6">
    <source>
        <dbReference type="ARBA" id="ARBA00023146"/>
    </source>
</evidence>
<feature type="domain" description="Aminoacyl-transfer RNA synthetases class-II family profile" evidence="9">
    <location>
        <begin position="33"/>
        <end position="183"/>
    </location>
</feature>
<dbReference type="PRINTS" id="PR01046">
    <property type="entry name" value="TRNASYNTHPRO"/>
</dbReference>
<sequence length="183" mass="21182">VRSTKLFGKTMREEPAETESASHRLLLEAGMIRQVAAGVYSYLPLAWRSLRKIENIIRQEMDDADGQEVRMPVLHPLELWEESGRAGAFGQNLFSLKDRRQRSLVMAPTHEEVVTSLINYNVHSYRDLPKRIYQIQTKFRDEARPRAGLIRVREFDMKDAYSFDVDEDGLAVSYNAMVEAYEN</sequence>
<dbReference type="EMBL" id="UINC01110720">
    <property type="protein sequence ID" value="SVC78418.1"/>
    <property type="molecule type" value="Genomic_DNA"/>
</dbReference>
<dbReference type="PROSITE" id="PS50862">
    <property type="entry name" value="AA_TRNA_LIGASE_II"/>
    <property type="match status" value="1"/>
</dbReference>
<evidence type="ECO:0000256" key="8">
    <source>
        <dbReference type="ARBA" id="ARBA00047671"/>
    </source>
</evidence>
<feature type="non-terminal residue" evidence="10">
    <location>
        <position position="1"/>
    </location>
</feature>
<keyword evidence="5" id="KW-0648">Protein biosynthesis</keyword>
<evidence type="ECO:0000256" key="4">
    <source>
        <dbReference type="ARBA" id="ARBA00022840"/>
    </source>
</evidence>
<dbReference type="GO" id="GO:0004827">
    <property type="term" value="F:proline-tRNA ligase activity"/>
    <property type="evidence" value="ECO:0007669"/>
    <property type="project" value="UniProtKB-EC"/>
</dbReference>
<dbReference type="GO" id="GO:0005524">
    <property type="term" value="F:ATP binding"/>
    <property type="evidence" value="ECO:0007669"/>
    <property type="project" value="UniProtKB-KW"/>
</dbReference>
<proteinExistence type="predicted"/>
<dbReference type="InterPro" id="IPR050062">
    <property type="entry name" value="Pro-tRNA_synthetase"/>
</dbReference>
<evidence type="ECO:0000259" key="9">
    <source>
        <dbReference type="PROSITE" id="PS50862"/>
    </source>
</evidence>
<gene>
    <name evidence="10" type="ORF">METZ01_LOCUS331272</name>
</gene>
<keyword evidence="3" id="KW-0547">Nucleotide-binding</keyword>
<comment type="catalytic activity">
    <reaction evidence="8">
        <text>tRNA(Pro) + L-proline + ATP = L-prolyl-tRNA(Pro) + AMP + diphosphate</text>
        <dbReference type="Rhea" id="RHEA:14305"/>
        <dbReference type="Rhea" id="RHEA-COMP:9700"/>
        <dbReference type="Rhea" id="RHEA-COMP:9702"/>
        <dbReference type="ChEBI" id="CHEBI:30616"/>
        <dbReference type="ChEBI" id="CHEBI:33019"/>
        <dbReference type="ChEBI" id="CHEBI:60039"/>
        <dbReference type="ChEBI" id="CHEBI:78442"/>
        <dbReference type="ChEBI" id="CHEBI:78532"/>
        <dbReference type="ChEBI" id="CHEBI:456215"/>
        <dbReference type="EC" id="6.1.1.15"/>
    </reaction>
</comment>
<keyword evidence="6" id="KW-0030">Aminoacyl-tRNA synthetase</keyword>